<organism evidence="3 4">
    <name type="scientific">Streptomyces chattanoogensis</name>
    <dbReference type="NCBI Taxonomy" id="66876"/>
    <lineage>
        <taxon>Bacteria</taxon>
        <taxon>Bacillati</taxon>
        <taxon>Actinomycetota</taxon>
        <taxon>Actinomycetes</taxon>
        <taxon>Kitasatosporales</taxon>
        <taxon>Streptomycetaceae</taxon>
        <taxon>Streptomyces</taxon>
    </lineage>
</organism>
<dbReference type="SUPFAM" id="SSF56349">
    <property type="entry name" value="DNA breaking-rejoining enzymes"/>
    <property type="match status" value="1"/>
</dbReference>
<name>A0A0N1JWB1_9ACTN</name>
<evidence type="ECO:0000256" key="1">
    <source>
        <dbReference type="ARBA" id="ARBA00023172"/>
    </source>
</evidence>
<evidence type="ECO:0000313" key="4">
    <source>
        <dbReference type="Proteomes" id="UP000037982"/>
    </source>
</evidence>
<protein>
    <recommendedName>
        <fullName evidence="2">Tyr recombinase domain-containing protein</fullName>
    </recommendedName>
</protein>
<dbReference type="PANTHER" id="PTHR30349:SF64">
    <property type="entry name" value="PROPHAGE INTEGRASE INTD-RELATED"/>
    <property type="match status" value="1"/>
</dbReference>
<dbReference type="InterPro" id="IPR011010">
    <property type="entry name" value="DNA_brk_join_enz"/>
</dbReference>
<dbReference type="PROSITE" id="PS51898">
    <property type="entry name" value="TYR_RECOMBINASE"/>
    <property type="match status" value="1"/>
</dbReference>
<proteinExistence type="predicted"/>
<reference evidence="4" key="1">
    <citation type="submission" date="2015-07" db="EMBL/GenBank/DDBJ databases">
        <authorList>
            <person name="Ju K.-S."/>
            <person name="Doroghazi J.R."/>
            <person name="Metcalf W.W."/>
        </authorList>
    </citation>
    <scope>NUCLEOTIDE SEQUENCE [LARGE SCALE GENOMIC DNA]</scope>
    <source>
        <strain evidence="4">NRRL ISP-5002</strain>
    </source>
</reference>
<dbReference type="EMBL" id="LGKG01000150">
    <property type="protein sequence ID" value="KPC61267.1"/>
    <property type="molecule type" value="Genomic_DNA"/>
</dbReference>
<evidence type="ECO:0000259" key="2">
    <source>
        <dbReference type="PROSITE" id="PS51898"/>
    </source>
</evidence>
<feature type="domain" description="Tyr recombinase" evidence="2">
    <location>
        <begin position="227"/>
        <end position="439"/>
    </location>
</feature>
<dbReference type="InterPro" id="IPR050090">
    <property type="entry name" value="Tyrosine_recombinase_XerCD"/>
</dbReference>
<dbReference type="GO" id="GO:0006310">
    <property type="term" value="P:DNA recombination"/>
    <property type="evidence" value="ECO:0007669"/>
    <property type="project" value="UniProtKB-KW"/>
</dbReference>
<dbReference type="GO" id="GO:0003677">
    <property type="term" value="F:DNA binding"/>
    <property type="evidence" value="ECO:0007669"/>
    <property type="project" value="InterPro"/>
</dbReference>
<dbReference type="InterPro" id="IPR013762">
    <property type="entry name" value="Integrase-like_cat_sf"/>
</dbReference>
<dbReference type="Gene3D" id="1.10.443.10">
    <property type="entry name" value="Intergrase catalytic core"/>
    <property type="match status" value="1"/>
</dbReference>
<dbReference type="PANTHER" id="PTHR30349">
    <property type="entry name" value="PHAGE INTEGRASE-RELATED"/>
    <property type="match status" value="1"/>
</dbReference>
<dbReference type="AlphaFoldDB" id="A0A0N1JWB1"/>
<dbReference type="GO" id="GO:0015074">
    <property type="term" value="P:DNA integration"/>
    <property type="evidence" value="ECO:0007669"/>
    <property type="project" value="InterPro"/>
</dbReference>
<dbReference type="RefSeq" id="WP_053925884.1">
    <property type="nucleotide sequence ID" value="NZ_LGKG01000150.1"/>
</dbReference>
<sequence length="454" mass="50222">MYEIRVRPQYPKPYQVRWVVGPKSHAKSFHTKTLADGRRSQLMAAAQKGEQFDIETGLPKSELAALQPQVTWFEHAKDYAEMKWSAAASAKGRATRADALAVITAALVKDTKGAPAPAVLRRALTGYAFNFSKHRTPPPDHLSAALTWLSAKALSMSALEDDSEKVRAALKALSTRLNGKRAAATTITNRRTVFNNALRYAVERKRLTANPLPSVDWSPPPTDDEIDFRYVPNPRQAEELIDAVGTLGPRGEHLQAFFACIYYAATRPAEAMNLRASDCTLPETGWGVLLLSGSASRVGSAWTDDGKPYEERGLKRRARSSVRDVPIPPKLVRMLRAHIDRYGVASDRRLFRAAQGGVVLSKEYTDLWQEARKAALTPEQVLHHFAEAPYTGRKAGISLWITSGVAPTEVARRAGHSVAVLYKFYAKVLDGQRDQANALIERAMRAEEQRTAEP</sequence>
<keyword evidence="1" id="KW-0233">DNA recombination</keyword>
<comment type="caution">
    <text evidence="3">The sequence shown here is derived from an EMBL/GenBank/DDBJ whole genome shotgun (WGS) entry which is preliminary data.</text>
</comment>
<accession>A0A0N1JWB1</accession>
<evidence type="ECO:0000313" key="3">
    <source>
        <dbReference type="EMBL" id="KPC61267.1"/>
    </source>
</evidence>
<dbReference type="Proteomes" id="UP000037982">
    <property type="component" value="Unassembled WGS sequence"/>
</dbReference>
<dbReference type="PATRIC" id="fig|66876.3.peg.5543"/>
<gene>
    <name evidence="3" type="ORF">ADL29_25265</name>
</gene>
<dbReference type="InterPro" id="IPR002104">
    <property type="entry name" value="Integrase_catalytic"/>
</dbReference>
<keyword evidence="4" id="KW-1185">Reference proteome</keyword>